<feature type="compositionally biased region" description="Polar residues" evidence="1">
    <location>
        <begin position="65"/>
        <end position="83"/>
    </location>
</feature>
<organism evidence="2">
    <name type="scientific">Oryza brachyantha</name>
    <name type="common">malo sina</name>
    <dbReference type="NCBI Taxonomy" id="4533"/>
    <lineage>
        <taxon>Eukaryota</taxon>
        <taxon>Viridiplantae</taxon>
        <taxon>Streptophyta</taxon>
        <taxon>Embryophyta</taxon>
        <taxon>Tracheophyta</taxon>
        <taxon>Spermatophyta</taxon>
        <taxon>Magnoliopsida</taxon>
        <taxon>Liliopsida</taxon>
        <taxon>Poales</taxon>
        <taxon>Poaceae</taxon>
        <taxon>BOP clade</taxon>
        <taxon>Oryzoideae</taxon>
        <taxon>Oryzeae</taxon>
        <taxon>Oryzinae</taxon>
        <taxon>Oryza</taxon>
    </lineage>
</organism>
<feature type="compositionally biased region" description="Basic and acidic residues" evidence="1">
    <location>
        <begin position="22"/>
        <end position="32"/>
    </location>
</feature>
<dbReference type="Gramene" id="OB01G40860.1">
    <property type="protein sequence ID" value="OB01G40860.1"/>
    <property type="gene ID" value="OB01G40860"/>
</dbReference>
<proteinExistence type="predicted"/>
<evidence type="ECO:0000313" key="2">
    <source>
        <dbReference type="EnsemblPlants" id="OB01G40860.1"/>
    </source>
</evidence>
<accession>J3L4D0</accession>
<sequence length="125" mass="13407">MTHRPTSAAKNCFFAGPGHRARSIEARGERLKNQPKRRGGRERGKEEEEEDGNGVVSREDGEVYVQSTGGRSQVNPSWATATGEQRCEPDSAGKTTPAWMWTVNGMDGTGGEGKGKGCRAAGVSR</sequence>
<dbReference type="EnsemblPlants" id="OB01G40860.1">
    <property type="protein sequence ID" value="OB01G40860.1"/>
    <property type="gene ID" value="OB01G40860"/>
</dbReference>
<evidence type="ECO:0000256" key="1">
    <source>
        <dbReference type="SAM" id="MobiDB-lite"/>
    </source>
</evidence>
<evidence type="ECO:0000313" key="3">
    <source>
        <dbReference type="Proteomes" id="UP000006038"/>
    </source>
</evidence>
<protein>
    <submittedName>
        <fullName evidence="2">Uncharacterized protein</fullName>
    </submittedName>
</protein>
<reference evidence="2" key="2">
    <citation type="submission" date="2013-04" db="UniProtKB">
        <authorList>
            <consortium name="EnsemblPlants"/>
        </authorList>
    </citation>
    <scope>IDENTIFICATION</scope>
</reference>
<name>J3L4D0_ORYBR</name>
<dbReference type="HOGENOM" id="CLU_1996115_0_0_1"/>
<dbReference type="AlphaFoldDB" id="J3L4D0"/>
<keyword evidence="3" id="KW-1185">Reference proteome</keyword>
<dbReference type="Proteomes" id="UP000006038">
    <property type="component" value="Chromosome 1"/>
</dbReference>
<feature type="region of interest" description="Disordered" evidence="1">
    <location>
        <begin position="1"/>
        <end position="125"/>
    </location>
</feature>
<reference evidence="2" key="1">
    <citation type="journal article" date="2013" name="Nat. Commun.">
        <title>Whole-genome sequencing of Oryza brachyantha reveals mechanisms underlying Oryza genome evolution.</title>
        <authorList>
            <person name="Chen J."/>
            <person name="Huang Q."/>
            <person name="Gao D."/>
            <person name="Wang J."/>
            <person name="Lang Y."/>
            <person name="Liu T."/>
            <person name="Li B."/>
            <person name="Bai Z."/>
            <person name="Luis Goicoechea J."/>
            <person name="Liang C."/>
            <person name="Chen C."/>
            <person name="Zhang W."/>
            <person name="Sun S."/>
            <person name="Liao Y."/>
            <person name="Zhang X."/>
            <person name="Yang L."/>
            <person name="Song C."/>
            <person name="Wang M."/>
            <person name="Shi J."/>
            <person name="Liu G."/>
            <person name="Liu J."/>
            <person name="Zhou H."/>
            <person name="Zhou W."/>
            <person name="Yu Q."/>
            <person name="An N."/>
            <person name="Chen Y."/>
            <person name="Cai Q."/>
            <person name="Wang B."/>
            <person name="Liu B."/>
            <person name="Min J."/>
            <person name="Huang Y."/>
            <person name="Wu H."/>
            <person name="Li Z."/>
            <person name="Zhang Y."/>
            <person name="Yin Y."/>
            <person name="Song W."/>
            <person name="Jiang J."/>
            <person name="Jackson S.A."/>
            <person name="Wing R.A."/>
            <person name="Wang J."/>
            <person name="Chen M."/>
        </authorList>
    </citation>
    <scope>NUCLEOTIDE SEQUENCE [LARGE SCALE GENOMIC DNA]</scope>
    <source>
        <strain evidence="2">cv. IRGC 101232</strain>
    </source>
</reference>